<accession>A0ACB9MZ61</accession>
<proteinExistence type="predicted"/>
<evidence type="ECO:0000313" key="2">
    <source>
        <dbReference type="Proteomes" id="UP000828941"/>
    </source>
</evidence>
<sequence>MCDEEWLKVAMADDAVVVRLLLSLGQPQPPPPPKKMPPCLRLDWTVRQRRSRSAPRHVGTEKKGEPARASPTTPLSWSGATSASGGGGADGYEESSRPIKPMEGSRSKSAFPSETTTTKRSRRKKTLAELKEEENILLKERRNLKNELASLRLLVENHRATNERLKRIKLDLESRQTFKTATSCATSEKAIIGQSQLVEAQYQPSNSVSVCQANASSKAQENCNHEASFLLPDLNMTVEEDLSSHGFS</sequence>
<protein>
    <submittedName>
        <fullName evidence="1">Uncharacterized protein</fullName>
    </submittedName>
</protein>
<organism evidence="1 2">
    <name type="scientific">Bauhinia variegata</name>
    <name type="common">Purple orchid tree</name>
    <name type="synonym">Phanera variegata</name>
    <dbReference type="NCBI Taxonomy" id="167791"/>
    <lineage>
        <taxon>Eukaryota</taxon>
        <taxon>Viridiplantae</taxon>
        <taxon>Streptophyta</taxon>
        <taxon>Embryophyta</taxon>
        <taxon>Tracheophyta</taxon>
        <taxon>Spermatophyta</taxon>
        <taxon>Magnoliopsida</taxon>
        <taxon>eudicotyledons</taxon>
        <taxon>Gunneridae</taxon>
        <taxon>Pentapetalae</taxon>
        <taxon>rosids</taxon>
        <taxon>fabids</taxon>
        <taxon>Fabales</taxon>
        <taxon>Fabaceae</taxon>
        <taxon>Cercidoideae</taxon>
        <taxon>Cercideae</taxon>
        <taxon>Bauhiniinae</taxon>
        <taxon>Bauhinia</taxon>
    </lineage>
</organism>
<keyword evidence="2" id="KW-1185">Reference proteome</keyword>
<dbReference type="EMBL" id="CM039433">
    <property type="protein sequence ID" value="KAI4329378.1"/>
    <property type="molecule type" value="Genomic_DNA"/>
</dbReference>
<dbReference type="Proteomes" id="UP000828941">
    <property type="component" value="Chromosome 8"/>
</dbReference>
<gene>
    <name evidence="1" type="ORF">L6164_021647</name>
</gene>
<comment type="caution">
    <text evidence="1">The sequence shown here is derived from an EMBL/GenBank/DDBJ whole genome shotgun (WGS) entry which is preliminary data.</text>
</comment>
<reference evidence="1 2" key="1">
    <citation type="journal article" date="2022" name="DNA Res.">
        <title>Chromosomal-level genome assembly of the orchid tree Bauhinia variegata (Leguminosae; Cercidoideae) supports the allotetraploid origin hypothesis of Bauhinia.</title>
        <authorList>
            <person name="Zhong Y."/>
            <person name="Chen Y."/>
            <person name="Zheng D."/>
            <person name="Pang J."/>
            <person name="Liu Y."/>
            <person name="Luo S."/>
            <person name="Meng S."/>
            <person name="Qian L."/>
            <person name="Wei D."/>
            <person name="Dai S."/>
            <person name="Zhou R."/>
        </authorList>
    </citation>
    <scope>NUCLEOTIDE SEQUENCE [LARGE SCALE GENOMIC DNA]</scope>
    <source>
        <strain evidence="1">BV-YZ2020</strain>
    </source>
</reference>
<name>A0ACB9MZ61_BAUVA</name>
<evidence type="ECO:0000313" key="1">
    <source>
        <dbReference type="EMBL" id="KAI4329378.1"/>
    </source>
</evidence>